<accession>A0A557SW40</accession>
<reference evidence="2 3" key="1">
    <citation type="journal article" date="2019" name="Front. Microbiol.">
        <title>Ammonia Oxidation by the Arctic Terrestrial Thaumarchaeote Candidatus Nitrosocosmicus arcticus Is Stimulated by Increasing Temperatures.</title>
        <authorList>
            <person name="Alves R.J.E."/>
            <person name="Kerou M."/>
            <person name="Zappe A."/>
            <person name="Bittner R."/>
            <person name="Abby S.S."/>
            <person name="Schmidt H.A."/>
            <person name="Pfeifer K."/>
            <person name="Schleper C."/>
        </authorList>
    </citation>
    <scope>NUCLEOTIDE SEQUENCE [LARGE SCALE GENOMIC DNA]</scope>
    <source>
        <strain evidence="2 3">Kfb</strain>
    </source>
</reference>
<evidence type="ECO:0000313" key="3">
    <source>
        <dbReference type="Proteomes" id="UP000315289"/>
    </source>
</evidence>
<dbReference type="EMBL" id="VOAH01000006">
    <property type="protein sequence ID" value="TVP40816.1"/>
    <property type="molecule type" value="Genomic_DNA"/>
</dbReference>
<organism evidence="2 3">
    <name type="scientific">Candidatus Nitrosocosmicus arcticus</name>
    <dbReference type="NCBI Taxonomy" id="2035267"/>
    <lineage>
        <taxon>Archaea</taxon>
        <taxon>Nitrososphaerota</taxon>
        <taxon>Nitrososphaeria</taxon>
        <taxon>Nitrososphaerales</taxon>
        <taxon>Nitrososphaeraceae</taxon>
        <taxon>Candidatus Nitrosocosmicus</taxon>
    </lineage>
</organism>
<keyword evidence="3" id="KW-1185">Reference proteome</keyword>
<feature type="compositionally biased region" description="Basic and acidic residues" evidence="1">
    <location>
        <begin position="80"/>
        <end position="98"/>
    </location>
</feature>
<feature type="region of interest" description="Disordered" evidence="1">
    <location>
        <begin position="80"/>
        <end position="104"/>
    </location>
</feature>
<name>A0A557SW40_9ARCH</name>
<gene>
    <name evidence="2" type="ORF">NARC_60203</name>
</gene>
<dbReference type="RefSeq" id="WP_144730437.1">
    <property type="nucleotide sequence ID" value="NZ_ML675582.1"/>
</dbReference>
<evidence type="ECO:0000313" key="2">
    <source>
        <dbReference type="EMBL" id="TVP40816.1"/>
    </source>
</evidence>
<evidence type="ECO:0000256" key="1">
    <source>
        <dbReference type="SAM" id="MobiDB-lite"/>
    </source>
</evidence>
<dbReference type="AlphaFoldDB" id="A0A557SW40"/>
<protein>
    <submittedName>
        <fullName evidence="2">Uncharacterized protein</fullName>
    </submittedName>
</protein>
<dbReference type="Proteomes" id="UP000315289">
    <property type="component" value="Unassembled WGS sequence"/>
</dbReference>
<sequence>MRPRKPIILVDDSLQSQKIVELFKKNEIEYVKYHIQKFEESCCGELPTTKTPSVIAAEGIFKEESLIMNYIEYVKQKKDNEDLESRENKKIQRKHMDETDSAYW</sequence>
<dbReference type="OrthoDB" id="5944at2157"/>
<comment type="caution">
    <text evidence="2">The sequence shown here is derived from an EMBL/GenBank/DDBJ whole genome shotgun (WGS) entry which is preliminary data.</text>
</comment>
<proteinExistence type="predicted"/>